<dbReference type="InterPro" id="IPR011989">
    <property type="entry name" value="ARM-like"/>
</dbReference>
<protein>
    <submittedName>
        <fullName evidence="2">1100_t:CDS:1</fullName>
    </submittedName>
</protein>
<dbReference type="Gene3D" id="1.25.10.10">
    <property type="entry name" value="Leucine-rich Repeat Variant"/>
    <property type="match status" value="1"/>
</dbReference>
<evidence type="ECO:0000313" key="3">
    <source>
        <dbReference type="Proteomes" id="UP000789508"/>
    </source>
</evidence>
<dbReference type="OrthoDB" id="422637at2759"/>
<dbReference type="Proteomes" id="UP000789508">
    <property type="component" value="Unassembled WGS sequence"/>
</dbReference>
<proteinExistence type="predicted"/>
<dbReference type="AlphaFoldDB" id="A0A9N9NCB8"/>
<dbReference type="InterPro" id="IPR016024">
    <property type="entry name" value="ARM-type_fold"/>
</dbReference>
<dbReference type="PANTHER" id="PTHR13366">
    <property type="entry name" value="MALARIA ANTIGEN-RELATED"/>
    <property type="match status" value="1"/>
</dbReference>
<evidence type="ECO:0000256" key="1">
    <source>
        <dbReference type="PROSITE-ProRule" id="PRU00259"/>
    </source>
</evidence>
<accession>A0A9N9NCB8</accession>
<dbReference type="SUPFAM" id="SSF48371">
    <property type="entry name" value="ARM repeat"/>
    <property type="match status" value="1"/>
</dbReference>
<keyword evidence="3" id="KW-1185">Reference proteome</keyword>
<evidence type="ECO:0000313" key="2">
    <source>
        <dbReference type="EMBL" id="CAG8722053.1"/>
    </source>
</evidence>
<comment type="caution">
    <text evidence="2">The sequence shown here is derived from an EMBL/GenBank/DDBJ whole genome shotgun (WGS) entry which is preliminary data.</text>
</comment>
<feature type="repeat" description="ARM" evidence="1">
    <location>
        <begin position="146"/>
        <end position="182"/>
    </location>
</feature>
<dbReference type="PANTHER" id="PTHR13366:SF0">
    <property type="entry name" value="HEAT REPEAT-CONTAINING PROTEIN 6"/>
    <property type="match status" value="1"/>
</dbReference>
<feature type="non-terminal residue" evidence="2">
    <location>
        <position position="210"/>
    </location>
</feature>
<organism evidence="2 3">
    <name type="scientific">Ambispora leptoticha</name>
    <dbReference type="NCBI Taxonomy" id="144679"/>
    <lineage>
        <taxon>Eukaryota</taxon>
        <taxon>Fungi</taxon>
        <taxon>Fungi incertae sedis</taxon>
        <taxon>Mucoromycota</taxon>
        <taxon>Glomeromycotina</taxon>
        <taxon>Glomeromycetes</taxon>
        <taxon>Archaeosporales</taxon>
        <taxon>Ambisporaceae</taxon>
        <taxon>Ambispora</taxon>
    </lineage>
</organism>
<dbReference type="InterPro" id="IPR052107">
    <property type="entry name" value="HEAT6"/>
</dbReference>
<gene>
    <name evidence="2" type="ORF">ALEPTO_LOCUS12294</name>
</gene>
<dbReference type="PROSITE" id="PS50176">
    <property type="entry name" value="ARM_REPEAT"/>
    <property type="match status" value="1"/>
</dbReference>
<dbReference type="EMBL" id="CAJVPS010026642">
    <property type="protein sequence ID" value="CAG8722053.1"/>
    <property type="molecule type" value="Genomic_DNA"/>
</dbReference>
<sequence>MSRESFISATRNILKSNSATLWDCGSKVDTHENLVHAIDALLATNVANICTNEQECLELLILGCKAINTLSEQLISKFSKLLFSIFNKQQFNFNSNTLRESLEVLLSFLIDAYSSCAYTSTKVDILRALSKVLYENGNQCEKFHVRLLNTLISLAQPDNPQLEIRRMAINCLGNLSARTGNKLNGKYRSIYDVLFANLNAGITESDEIAS</sequence>
<reference evidence="2" key="1">
    <citation type="submission" date="2021-06" db="EMBL/GenBank/DDBJ databases">
        <authorList>
            <person name="Kallberg Y."/>
            <person name="Tangrot J."/>
            <person name="Rosling A."/>
        </authorList>
    </citation>
    <scope>NUCLEOTIDE SEQUENCE</scope>
    <source>
        <strain evidence="2">FL130A</strain>
    </source>
</reference>
<name>A0A9N9NCB8_9GLOM</name>
<dbReference type="InterPro" id="IPR000225">
    <property type="entry name" value="Armadillo"/>
</dbReference>